<gene>
    <name evidence="6" type="ORF">SEML1_0359</name>
</gene>
<evidence type="ECO:0000256" key="2">
    <source>
        <dbReference type="ARBA" id="ARBA00022598"/>
    </source>
</evidence>
<dbReference type="SUPFAM" id="SSF53623">
    <property type="entry name" value="MurD-like peptide ligases, catalytic domain"/>
    <property type="match status" value="1"/>
</dbReference>
<evidence type="ECO:0000313" key="7">
    <source>
        <dbReference type="Proteomes" id="UP001177295"/>
    </source>
</evidence>
<evidence type="ECO:0000259" key="5">
    <source>
        <dbReference type="Pfam" id="PF08245"/>
    </source>
</evidence>
<evidence type="ECO:0000256" key="3">
    <source>
        <dbReference type="ARBA" id="ARBA00022741"/>
    </source>
</evidence>
<dbReference type="Pfam" id="PF08245">
    <property type="entry name" value="Mur_ligase_M"/>
    <property type="match status" value="1"/>
</dbReference>
<organism evidence="6 7">
    <name type="scientific">Candidatus Southlakia epibionticum</name>
    <dbReference type="NCBI Taxonomy" id="3043284"/>
    <lineage>
        <taxon>Bacteria</taxon>
        <taxon>Candidatus Saccharimonadota</taxon>
        <taxon>Candidatus Saccharimonadia</taxon>
        <taxon>Candidatus Saccharimonadales</taxon>
        <taxon>Candidatus Saccharimonadaceae</taxon>
        <taxon>Candidatus Southlakia</taxon>
    </lineage>
</organism>
<dbReference type="EMBL" id="CP124550">
    <property type="protein sequence ID" value="WIO45986.1"/>
    <property type="molecule type" value="Genomic_DNA"/>
</dbReference>
<evidence type="ECO:0000313" key="6">
    <source>
        <dbReference type="EMBL" id="WIO45986.1"/>
    </source>
</evidence>
<dbReference type="NCBIfam" id="TIGR01499">
    <property type="entry name" value="folC"/>
    <property type="match status" value="1"/>
</dbReference>
<feature type="domain" description="Mur ligase central" evidence="5">
    <location>
        <begin position="75"/>
        <end position="298"/>
    </location>
</feature>
<dbReference type="InterPro" id="IPR013221">
    <property type="entry name" value="Mur_ligase_cen"/>
</dbReference>
<dbReference type="Proteomes" id="UP001177295">
    <property type="component" value="Chromosome"/>
</dbReference>
<dbReference type="InterPro" id="IPR036565">
    <property type="entry name" value="Mur-like_cat_sf"/>
</dbReference>
<evidence type="ECO:0000256" key="1">
    <source>
        <dbReference type="ARBA" id="ARBA00008276"/>
    </source>
</evidence>
<keyword evidence="7" id="KW-1185">Reference proteome</keyword>
<dbReference type="Gene3D" id="3.40.1190.10">
    <property type="entry name" value="Mur-like, catalytic domain"/>
    <property type="match status" value="1"/>
</dbReference>
<dbReference type="PANTHER" id="PTHR11136:SF0">
    <property type="entry name" value="DIHYDROFOLATE SYNTHETASE-RELATED"/>
    <property type="match status" value="1"/>
</dbReference>
<keyword evidence="3" id="KW-0547">Nucleotide-binding</keyword>
<proteinExistence type="inferred from homology"/>
<comment type="similarity">
    <text evidence="1">Belongs to the folylpolyglutamate synthase family.</text>
</comment>
<keyword evidence="4" id="KW-0067">ATP-binding</keyword>
<reference evidence="6 7" key="1">
    <citation type="journal article" date="2023" name="Cell">
        <title>Genetic manipulation of Patescibacteria provides mechanistic insights into microbial dark matter and the epibiotic lifestyle.</title>
        <authorList>
            <person name="Wang Y."/>
            <person name="Gallagher L.A."/>
            <person name="Andrade P.A."/>
            <person name="Liu A."/>
            <person name="Humphreys I.R."/>
            <person name="Turkarslan S."/>
            <person name="Cutler K.J."/>
            <person name="Arrieta-Ortiz M.L."/>
            <person name="Li Y."/>
            <person name="Radey M.C."/>
            <person name="McLean J.S."/>
            <person name="Cong Q."/>
            <person name="Baker D."/>
            <person name="Baliga N.S."/>
            <person name="Peterson S.B."/>
            <person name="Mougous J.D."/>
        </authorList>
    </citation>
    <scope>NUCLEOTIDE SEQUENCE [LARGE SCALE GENOMIC DNA]</scope>
    <source>
        <strain evidence="6 7">ML1</strain>
    </source>
</reference>
<evidence type="ECO:0000256" key="4">
    <source>
        <dbReference type="ARBA" id="ARBA00022840"/>
    </source>
</evidence>
<dbReference type="InterPro" id="IPR001645">
    <property type="entry name" value="Folylpolyglutamate_synth"/>
</dbReference>
<accession>A0ABY8WVF0</accession>
<dbReference type="PANTHER" id="PTHR11136">
    <property type="entry name" value="FOLYLPOLYGLUTAMATE SYNTHASE-RELATED"/>
    <property type="match status" value="1"/>
</dbReference>
<keyword evidence="2" id="KW-0436">Ligase</keyword>
<protein>
    <submittedName>
        <fullName evidence="6">Bifunctional folylpolyglutamate synthase/dihydrofolate synthase</fullName>
    </submittedName>
</protein>
<name>A0ABY8WVF0_9BACT</name>
<sequence length="381" mass="42085">MYFRGVIIALMTTRKNQTVPLFGNIQTFSDAKRFLFDDLPSLGGAVFRGAAGLERARAWFALLNDPQESFPIIHVAGTSGKGSTSYFIANLLKAHGKTNGLHVSPHVFDVRERAQINMELPSEAEFTKATADLIPYVRSMQYMPDGRPTYFEVTNALALRLFETHRVDYGVIETGLGGRYDSTNTVRRSDKLAVITRLGLDHTEILGDTLEEIAWQKAGIIPYGGTVVALRPEQDSVRAVLEEVAHGRQSQIIWSEPLKYASLQSRTETGVEFSYNGEPLATHTPGDYQMENAAVALDAVRFLAARDGWDFSFDVARQALAETELPGRANVWHVDGRDVMVDGAHNPQKIAAFLGELAYRPEAPSVGHFCSKARQRLDGVA</sequence>